<dbReference type="PROSITE" id="PS50082">
    <property type="entry name" value="WD_REPEATS_2"/>
    <property type="match status" value="1"/>
</dbReference>
<dbReference type="PANTHER" id="PTHR14435">
    <property type="entry name" value="ZINC FINGER PROTEIN 106"/>
    <property type="match status" value="1"/>
</dbReference>
<dbReference type="OrthoDB" id="10002522at2759"/>
<organism evidence="6">
    <name type="scientific">Amphimedon queenslandica</name>
    <name type="common">Sponge</name>
    <dbReference type="NCBI Taxonomy" id="400682"/>
    <lineage>
        <taxon>Eukaryota</taxon>
        <taxon>Metazoa</taxon>
        <taxon>Porifera</taxon>
        <taxon>Demospongiae</taxon>
        <taxon>Heteroscleromorpha</taxon>
        <taxon>Haplosclerida</taxon>
        <taxon>Niphatidae</taxon>
        <taxon>Amphimedon</taxon>
    </lineage>
</organism>
<feature type="region of interest" description="Disordered" evidence="4">
    <location>
        <begin position="678"/>
        <end position="969"/>
    </location>
</feature>
<dbReference type="GO" id="GO:0016020">
    <property type="term" value="C:membrane"/>
    <property type="evidence" value="ECO:0007669"/>
    <property type="project" value="TreeGrafter"/>
</dbReference>
<dbReference type="PANTHER" id="PTHR14435:SF2">
    <property type="entry name" value="ZINC FINGER PROTEIN 106"/>
    <property type="match status" value="1"/>
</dbReference>
<reference evidence="7" key="1">
    <citation type="journal article" date="2010" name="Nature">
        <title>The Amphimedon queenslandica genome and the evolution of animal complexity.</title>
        <authorList>
            <person name="Srivastava M."/>
            <person name="Simakov O."/>
            <person name="Chapman J."/>
            <person name="Fahey B."/>
            <person name="Gauthier M.E."/>
            <person name="Mitros T."/>
            <person name="Richards G.S."/>
            <person name="Conaco C."/>
            <person name="Dacre M."/>
            <person name="Hellsten U."/>
            <person name="Larroux C."/>
            <person name="Putnam N.H."/>
            <person name="Stanke M."/>
            <person name="Adamska M."/>
            <person name="Darling A."/>
            <person name="Degnan S.M."/>
            <person name="Oakley T.H."/>
            <person name="Plachetzki D.C."/>
            <person name="Zhai Y."/>
            <person name="Adamski M."/>
            <person name="Calcino A."/>
            <person name="Cummins S.F."/>
            <person name="Goodstein D.M."/>
            <person name="Harris C."/>
            <person name="Jackson D.J."/>
            <person name="Leys S.P."/>
            <person name="Shu S."/>
            <person name="Woodcroft B.J."/>
            <person name="Vervoort M."/>
            <person name="Kosik K.S."/>
            <person name="Manning G."/>
            <person name="Degnan B.M."/>
            <person name="Rokhsar D.S."/>
        </authorList>
    </citation>
    <scope>NUCLEOTIDE SEQUENCE [LARGE SCALE GENOMIC DNA]</scope>
</reference>
<dbReference type="SMART" id="SM00355">
    <property type="entry name" value="ZnF_C2H2"/>
    <property type="match status" value="4"/>
</dbReference>
<dbReference type="InterPro" id="IPR018391">
    <property type="entry name" value="PQQ_b-propeller_rpt"/>
</dbReference>
<feature type="compositionally biased region" description="Polar residues" evidence="4">
    <location>
        <begin position="367"/>
        <end position="380"/>
    </location>
</feature>
<feature type="compositionally biased region" description="Polar residues" evidence="4">
    <location>
        <begin position="165"/>
        <end position="181"/>
    </location>
</feature>
<feature type="compositionally biased region" description="Polar residues" evidence="4">
    <location>
        <begin position="680"/>
        <end position="692"/>
    </location>
</feature>
<keyword evidence="3" id="KW-0175">Coiled coil</keyword>
<protein>
    <recommendedName>
        <fullName evidence="5">C2H2-type domain-containing protein</fullName>
    </recommendedName>
</protein>
<dbReference type="InterPro" id="IPR001680">
    <property type="entry name" value="WD40_rpt"/>
</dbReference>
<feature type="compositionally biased region" description="Pro residues" evidence="4">
    <location>
        <begin position="91"/>
        <end position="101"/>
    </location>
</feature>
<feature type="region of interest" description="Disordered" evidence="4">
    <location>
        <begin position="316"/>
        <end position="335"/>
    </location>
</feature>
<dbReference type="InParanoid" id="A0A1X7UXW6"/>
<feature type="compositionally biased region" description="Low complexity" evidence="4">
    <location>
        <begin position="561"/>
        <end position="570"/>
    </location>
</feature>
<feature type="compositionally biased region" description="Polar residues" evidence="4">
    <location>
        <begin position="764"/>
        <end position="969"/>
    </location>
</feature>
<dbReference type="EnsemblMetazoa" id="XM_011405481.2">
    <property type="protein sequence ID" value="XP_011403783.2"/>
    <property type="gene ID" value="LOC100638770"/>
</dbReference>
<feature type="compositionally biased region" description="Polar residues" evidence="4">
    <location>
        <begin position="1571"/>
        <end position="1598"/>
    </location>
</feature>
<accession>A0A1X7UXW6</accession>
<dbReference type="Gene3D" id="2.130.10.10">
    <property type="entry name" value="YVTN repeat-like/Quinoprotein amine dehydrogenase"/>
    <property type="match status" value="2"/>
</dbReference>
<feature type="domain" description="C2H2-type" evidence="5">
    <location>
        <begin position="1930"/>
        <end position="1954"/>
    </location>
</feature>
<evidence type="ECO:0000259" key="5">
    <source>
        <dbReference type="PROSITE" id="PS50157"/>
    </source>
</evidence>
<keyword evidence="1" id="KW-0863">Zinc-finger</keyword>
<dbReference type="Proteomes" id="UP000007879">
    <property type="component" value="Unassembled WGS sequence"/>
</dbReference>
<proteinExistence type="predicted"/>
<evidence type="ECO:0000313" key="6">
    <source>
        <dbReference type="EnsemblMetazoa" id="Aqu2.1.32541_001"/>
    </source>
</evidence>
<evidence type="ECO:0000256" key="1">
    <source>
        <dbReference type="PROSITE-ProRule" id="PRU00042"/>
    </source>
</evidence>
<feature type="region of interest" description="Disordered" evidence="4">
    <location>
        <begin position="1571"/>
        <end position="1632"/>
    </location>
</feature>
<dbReference type="GO" id="GO:0005829">
    <property type="term" value="C:cytosol"/>
    <property type="evidence" value="ECO:0007669"/>
    <property type="project" value="TreeGrafter"/>
</dbReference>
<name>A0A1X7UXW6_AMPQE</name>
<evidence type="ECO:0000313" key="7">
    <source>
        <dbReference type="Proteomes" id="UP000007879"/>
    </source>
</evidence>
<feature type="compositionally biased region" description="Basic and acidic residues" evidence="4">
    <location>
        <begin position="1233"/>
        <end position="1243"/>
    </location>
</feature>
<dbReference type="SUPFAM" id="SSF50978">
    <property type="entry name" value="WD40 repeat-like"/>
    <property type="match status" value="1"/>
</dbReference>
<keyword evidence="7" id="KW-1185">Reference proteome</keyword>
<keyword evidence="1" id="KW-0862">Zinc</keyword>
<feature type="compositionally biased region" description="Low complexity" evidence="4">
    <location>
        <begin position="421"/>
        <end position="435"/>
    </location>
</feature>
<feature type="region of interest" description="Disordered" evidence="4">
    <location>
        <begin position="1220"/>
        <end position="1243"/>
    </location>
</feature>
<dbReference type="InterPro" id="IPR036322">
    <property type="entry name" value="WD40_repeat_dom_sf"/>
</dbReference>
<feature type="compositionally biased region" description="Low complexity" evidence="4">
    <location>
        <begin position="1220"/>
        <end position="1232"/>
    </location>
</feature>
<dbReference type="InterPro" id="IPR015943">
    <property type="entry name" value="WD40/YVTN_repeat-like_dom_sf"/>
</dbReference>
<feature type="compositionally biased region" description="Low complexity" evidence="4">
    <location>
        <begin position="704"/>
        <end position="763"/>
    </location>
</feature>
<feature type="compositionally biased region" description="Low complexity" evidence="4">
    <location>
        <begin position="350"/>
        <end position="359"/>
    </location>
</feature>
<dbReference type="InterPro" id="IPR042622">
    <property type="entry name" value="Znf106"/>
</dbReference>
<feature type="region of interest" description="Disordered" evidence="4">
    <location>
        <begin position="1037"/>
        <end position="1062"/>
    </location>
</feature>
<dbReference type="eggNOG" id="KOG4373">
    <property type="taxonomic scope" value="Eukaryota"/>
</dbReference>
<dbReference type="SMART" id="SM00564">
    <property type="entry name" value="PQQ"/>
    <property type="match status" value="3"/>
</dbReference>
<keyword evidence="1" id="KW-0479">Metal-binding</keyword>
<feature type="region of interest" description="Disordered" evidence="4">
    <location>
        <begin position="1113"/>
        <end position="1182"/>
    </location>
</feature>
<evidence type="ECO:0000256" key="2">
    <source>
        <dbReference type="PROSITE-ProRule" id="PRU00221"/>
    </source>
</evidence>
<feature type="region of interest" description="Disordered" evidence="4">
    <location>
        <begin position="1488"/>
        <end position="1550"/>
    </location>
</feature>
<dbReference type="Pfam" id="PF00400">
    <property type="entry name" value="WD40"/>
    <property type="match status" value="2"/>
</dbReference>
<feature type="region of interest" description="Disordered" evidence="4">
    <location>
        <begin position="404"/>
        <end position="435"/>
    </location>
</feature>
<feature type="compositionally biased region" description="Low complexity" evidence="4">
    <location>
        <begin position="613"/>
        <end position="625"/>
    </location>
</feature>
<feature type="compositionally biased region" description="Polar residues" evidence="4">
    <location>
        <begin position="597"/>
        <end position="607"/>
    </location>
</feature>
<feature type="compositionally biased region" description="Polar residues" evidence="4">
    <location>
        <begin position="1607"/>
        <end position="1632"/>
    </location>
</feature>
<feature type="region of interest" description="Disordered" evidence="4">
    <location>
        <begin position="346"/>
        <end position="380"/>
    </location>
</feature>
<dbReference type="STRING" id="400682.A0A1X7UXW6"/>
<feature type="region of interest" description="Disordered" evidence="4">
    <location>
        <begin position="528"/>
        <end position="580"/>
    </location>
</feature>
<sequence>MATLSDLYCKICRLYFTSRLKFVEHSLSIQHHTVMEERGMRQHACELCSSPIYNFHTFIEHVKSSIHVDKLSKLSSQFKEEQLVLSRGPLLPHPQSHPMPGQPHNHGVLPTPPQSHVFPSHSHPPPFSDPPVLSHPPVSNDVHVSFHSSQPFPPSSRPSSYNPPHTSSFRQSTCPQSNPVCTTRPSLQSVSVKTQTVAPPIKTQSVAPPIKMQSVAPPTKMQAVAPPTKMQAVAPPTKMQAVAPPTKMQAVAPPIKTQAVAPPIKTQAVAPPIKTQAVAPPIKTQAVAPPIKTQSIAPPIKMQSVIPPIKTQAVAPPTKMQPVAPPTKPQPVAPPTKMQAVVLPTKSQTVAPPTKSVASPAPPSKPQTVTPAKSQELTASNKVVSSINSQTSVATATKASVATATKSHTPAAIKNPPPPSAATSNAPTSNNTPTTTHKVYRVLTHPPEQSSFAQTHSPIPHSLPTKSYPPNARPPLSNPARDSSVSNQDELRLKILKHTEDQKAKQQETNQMKQKLHYYARRIIVPGDTTFEPPKKASKTTTASVPKVSSSASAINVQSITSSTSGPPTGRSVLTGSSNYSDTIISSTVPTVITDSLKSSPTSTTASIGAPLSYTSSSKTKTNTTIPDPIDMDTCTSSVSTSTKGSLFITSPMESNAVSAGLKRKNEPPLIGSPVVKISRLTTSNSPHSRGSTAIPRTESDINKPVSSPVSTPKTSTGSSTVSTPKTSTGSSPVSTPKTSTGFSTVSIPKTSSTPKTSTGLSTVSTPQTSTGSNPVSTPKTSTGLSTVSTPKTSTGLSTVSTPKTSTGSNPVSTPKTSTGLSTVSTPKISTGLSTVSTPKTSTGLSTVSTPKTSTGSSTVSTPKISTGSNIVSTPKTSTGSSTVSTPKSSTGLNPVSTPKTSTASSTVSTPKTSTGSSTVSTPKTSTGSSTVLTLKTSTGLGTVSASKTNTTGTSTVSKPKNSTGSSTDYTVVMVEPPVRFSDIDGHNELADKSTSPIVRVPPIAESGMAVSLSDLMKDIIEGARQLENISLSHLPTSEPQLSKEGKAISSPPPALASKDSCHFKDKNGHKCSLPIVQGNKLCIDHLKEFESMMGKDLATNSVGKGRQGVAGFVGQSEKASSVKSGKKKKGSQSSSNLDSATPVDASLPNPPSNTNSTNATGPSVNITGPNVNITGPNANSGATGDGVAVTTGIAITSSGTQNTISTGNVSTIITGNTVTGSISTESTSGTDGSRKLSSSKERIGLHSSISELNAREESVQKSLATAENSLTDVIRCIEELDALDYLSIQHGTKLQERLKESKANYHQSVEQCNILSKKLLEETVSLQDKPSKSSCNSNVETIEKLDKLHKEQGPMLLSLKELATCYDKVLMSRVTMQSGYDGLLVRKEKLMKECEEYTREYQEILGLKQTLLYRKYSSKYISNPVKKEKLQADLEPMDTGSLGNPEKDQLLSRMAHLSQALLSSSSRCDSTSSSSVPSPFDSAVPLAESVFSPPPPSSVSIEGSPSATLHKDTKRDGSEKEIPNVKKKQQLDEDQLPLSKKRKDSQSFDVTSSASLIQVHDIEQAQQVETNQPINEPQNTGQNTTDDQPHNTEQNTEQSHDAEQAQYVQGTEQPQGNDGPQQHSNVSPVKQPAETSIFTDHGNSVLAMKVHNNNLITCSMDKSVNIYNIETGRIVKKFAAYDRSVTCLEVYSDNNDTYILSGSNDKFIHMTDIETGRVSKFRCGSKLIYMVLHNPFLFIALSNGYINVMNVKDKSIVWKQQCHPLDKAISCLAVTDTHLFTAGFDSTVIAWDIYDFLSKGTTPKNFKMLYQFACFTNVVLSLLVNNNLLYCGSADSTLQIFDTKNWTRLHRIMCHNDGISSMKIASNVLITSSFDKLIRCFDLETLELIQVYGGHSDRIYSMAIANGMIFTGSKDGSIKMIKLDLSNSFQCKWSDCNLKFGIQSHLLDHLKSHCPAAGKKEKCLWNDCQIFTSSMYEHLQTHLEQSNFF</sequence>
<feature type="compositionally biased region" description="Polar residues" evidence="4">
    <location>
        <begin position="1165"/>
        <end position="1181"/>
    </location>
</feature>
<dbReference type="PROSITE" id="PS50157">
    <property type="entry name" value="ZINC_FINGER_C2H2_2"/>
    <property type="match status" value="1"/>
</dbReference>
<feature type="compositionally biased region" description="Pro residues" evidence="4">
    <location>
        <begin position="323"/>
        <end position="334"/>
    </location>
</feature>
<dbReference type="SMART" id="SM00320">
    <property type="entry name" value="WD40"/>
    <property type="match status" value="6"/>
</dbReference>
<gene>
    <name evidence="6" type="primary">100638770</name>
</gene>
<evidence type="ECO:0000256" key="4">
    <source>
        <dbReference type="SAM" id="MobiDB-lite"/>
    </source>
</evidence>
<dbReference type="KEGG" id="aqu:100638770"/>
<feature type="compositionally biased region" description="Low complexity" evidence="4">
    <location>
        <begin position="539"/>
        <end position="554"/>
    </location>
</feature>
<dbReference type="InterPro" id="IPR013087">
    <property type="entry name" value="Znf_C2H2_type"/>
</dbReference>
<dbReference type="PROSITE" id="PS00028">
    <property type="entry name" value="ZINC_FINGER_C2H2_1"/>
    <property type="match status" value="1"/>
</dbReference>
<feature type="compositionally biased region" description="Low complexity" evidence="4">
    <location>
        <begin position="1153"/>
        <end position="1164"/>
    </location>
</feature>
<feature type="repeat" description="WD" evidence="2">
    <location>
        <begin position="1639"/>
        <end position="1678"/>
    </location>
</feature>
<reference evidence="6" key="2">
    <citation type="submission" date="2017-05" db="UniProtKB">
        <authorList>
            <consortium name="EnsemblMetazoa"/>
        </authorList>
    </citation>
    <scope>IDENTIFICATION</scope>
</reference>
<dbReference type="GO" id="GO:0008270">
    <property type="term" value="F:zinc ion binding"/>
    <property type="evidence" value="ECO:0007669"/>
    <property type="project" value="UniProtKB-KW"/>
</dbReference>
<feature type="region of interest" description="Disordered" evidence="4">
    <location>
        <begin position="88"/>
        <end position="181"/>
    </location>
</feature>
<feature type="region of interest" description="Disordered" evidence="4">
    <location>
        <begin position="449"/>
        <end position="487"/>
    </location>
</feature>
<dbReference type="eggNOG" id="KOG1721">
    <property type="taxonomic scope" value="Eukaryota"/>
</dbReference>
<dbReference type="GO" id="GO:0003723">
    <property type="term" value="F:RNA binding"/>
    <property type="evidence" value="ECO:0007669"/>
    <property type="project" value="InterPro"/>
</dbReference>
<evidence type="ECO:0000256" key="3">
    <source>
        <dbReference type="SAM" id="Coils"/>
    </source>
</evidence>
<dbReference type="GO" id="GO:0017124">
    <property type="term" value="F:SH3 domain binding"/>
    <property type="evidence" value="ECO:0007669"/>
    <property type="project" value="TreeGrafter"/>
</dbReference>
<feature type="coiled-coil region" evidence="3">
    <location>
        <begin position="1381"/>
        <end position="1408"/>
    </location>
</feature>
<dbReference type="EnsemblMetazoa" id="Aqu2.1.32541_001">
    <property type="protein sequence ID" value="Aqu2.1.32541_001"/>
    <property type="gene ID" value="Aqu2.1.32541"/>
</dbReference>
<feature type="region of interest" description="Disordered" evidence="4">
    <location>
        <begin position="595"/>
        <end position="637"/>
    </location>
</feature>
<keyword evidence="2" id="KW-0853">WD repeat</keyword>
<feature type="compositionally biased region" description="Basic and acidic residues" evidence="4">
    <location>
        <begin position="1510"/>
        <end position="1525"/>
    </location>
</feature>